<keyword evidence="6" id="KW-0812">Transmembrane</keyword>
<evidence type="ECO:0000256" key="1">
    <source>
        <dbReference type="ARBA" id="ARBA00002254"/>
    </source>
</evidence>
<comment type="similarity">
    <text evidence="3 10">Belongs to the FliL family.</text>
</comment>
<keyword evidence="5 10" id="KW-0145">Chemotaxis</keyword>
<comment type="function">
    <text evidence="1 10">Controls the rotational direction of flagella during chemotaxis.</text>
</comment>
<dbReference type="Proteomes" id="UP000741863">
    <property type="component" value="Unassembled WGS sequence"/>
</dbReference>
<sequence>MKKAFIGATFTLLLVVIAAFSWYVFFGDEAESVEGSERPTIDEIVSNSWDTEQLTTNLSSDHIIRASFRIEGDREETRIEIEKRDFQIKNAIIHRLAGMEADQLQDSEGLRELEQTLKEDVTNMLEGGSVINVYTTERVIQ</sequence>
<reference evidence="11 12" key="1">
    <citation type="submission" date="2021-01" db="EMBL/GenBank/DDBJ databases">
        <title>Genomic Encyclopedia of Type Strains, Phase IV (KMG-IV): sequencing the most valuable type-strain genomes for metagenomic binning, comparative biology and taxonomic classification.</title>
        <authorList>
            <person name="Goeker M."/>
        </authorList>
    </citation>
    <scope>NUCLEOTIDE SEQUENCE [LARGE SCALE GENOMIC DNA]</scope>
    <source>
        <strain evidence="11 12">DSM 25540</strain>
    </source>
</reference>
<gene>
    <name evidence="11" type="ORF">JOD17_001694</name>
</gene>
<keyword evidence="12" id="KW-1185">Reference proteome</keyword>
<evidence type="ECO:0000256" key="7">
    <source>
        <dbReference type="ARBA" id="ARBA00022779"/>
    </source>
</evidence>
<dbReference type="EMBL" id="JAFBEC010000004">
    <property type="protein sequence ID" value="MBM7632600.1"/>
    <property type="molecule type" value="Genomic_DNA"/>
</dbReference>
<accession>A0ABS2PB23</accession>
<dbReference type="PANTHER" id="PTHR35091">
    <property type="entry name" value="FLAGELLAR PROTEIN FLIL"/>
    <property type="match status" value="1"/>
</dbReference>
<evidence type="ECO:0000256" key="6">
    <source>
        <dbReference type="ARBA" id="ARBA00022692"/>
    </source>
</evidence>
<evidence type="ECO:0000256" key="8">
    <source>
        <dbReference type="ARBA" id="ARBA00022989"/>
    </source>
</evidence>
<evidence type="ECO:0000256" key="4">
    <source>
        <dbReference type="ARBA" id="ARBA00022475"/>
    </source>
</evidence>
<dbReference type="Pfam" id="PF03748">
    <property type="entry name" value="FliL"/>
    <property type="match status" value="1"/>
</dbReference>
<keyword evidence="8" id="KW-1133">Transmembrane helix</keyword>
<dbReference type="PANTHER" id="PTHR35091:SF2">
    <property type="entry name" value="FLAGELLAR PROTEIN FLIL"/>
    <property type="match status" value="1"/>
</dbReference>
<organism evidence="11 12">
    <name type="scientific">Geomicrobium sediminis</name>
    <dbReference type="NCBI Taxonomy" id="1347788"/>
    <lineage>
        <taxon>Bacteria</taxon>
        <taxon>Bacillati</taxon>
        <taxon>Bacillota</taxon>
        <taxon>Bacilli</taxon>
        <taxon>Bacillales</taxon>
        <taxon>Geomicrobium</taxon>
    </lineage>
</organism>
<protein>
    <recommendedName>
        <fullName evidence="10">Flagellar protein FliL</fullName>
    </recommendedName>
</protein>
<keyword evidence="4 10" id="KW-1003">Cell membrane</keyword>
<evidence type="ECO:0000313" key="12">
    <source>
        <dbReference type="Proteomes" id="UP000741863"/>
    </source>
</evidence>
<evidence type="ECO:0000256" key="5">
    <source>
        <dbReference type="ARBA" id="ARBA00022500"/>
    </source>
</evidence>
<comment type="subcellular location">
    <subcellularLocation>
        <location evidence="2">Cell membrane</location>
        <topology evidence="2">Single-pass membrane protein</topology>
    </subcellularLocation>
</comment>
<dbReference type="NCBIfam" id="NF005826">
    <property type="entry name" value="PRK07718.1"/>
    <property type="match status" value="1"/>
</dbReference>
<evidence type="ECO:0000256" key="10">
    <source>
        <dbReference type="RuleBase" id="RU364125"/>
    </source>
</evidence>
<keyword evidence="11" id="KW-0966">Cell projection</keyword>
<dbReference type="InterPro" id="IPR005503">
    <property type="entry name" value="FliL"/>
</dbReference>
<keyword evidence="9 10" id="KW-0472">Membrane</keyword>
<name>A0ABS2PB23_9BACL</name>
<evidence type="ECO:0000256" key="3">
    <source>
        <dbReference type="ARBA" id="ARBA00008281"/>
    </source>
</evidence>
<keyword evidence="11" id="KW-0282">Flagellum</keyword>
<keyword evidence="11" id="KW-0969">Cilium</keyword>
<proteinExistence type="inferred from homology"/>
<evidence type="ECO:0000313" key="11">
    <source>
        <dbReference type="EMBL" id="MBM7632600.1"/>
    </source>
</evidence>
<keyword evidence="7 10" id="KW-0283">Flagellar rotation</keyword>
<dbReference type="RefSeq" id="WP_204696916.1">
    <property type="nucleotide sequence ID" value="NZ_JAFBEC010000004.1"/>
</dbReference>
<comment type="caution">
    <text evidence="11">The sequence shown here is derived from an EMBL/GenBank/DDBJ whole genome shotgun (WGS) entry which is preliminary data.</text>
</comment>
<evidence type="ECO:0000256" key="9">
    <source>
        <dbReference type="ARBA" id="ARBA00023136"/>
    </source>
</evidence>
<evidence type="ECO:0000256" key="2">
    <source>
        <dbReference type="ARBA" id="ARBA00004162"/>
    </source>
</evidence>